<accession>A0A3A4BCH2</accession>
<dbReference type="EMBL" id="QZEY01000005">
    <property type="protein sequence ID" value="RJL31898.1"/>
    <property type="molecule type" value="Genomic_DNA"/>
</dbReference>
<name>A0A3A4BCH2_9ACTN</name>
<comment type="caution">
    <text evidence="2">The sequence shown here is derived from an EMBL/GenBank/DDBJ whole genome shotgun (WGS) entry which is preliminary data.</text>
</comment>
<gene>
    <name evidence="2" type="ORF">D5H75_15695</name>
</gene>
<keyword evidence="3" id="KW-1185">Reference proteome</keyword>
<reference evidence="2 3" key="1">
    <citation type="submission" date="2018-09" db="EMBL/GenBank/DDBJ databases">
        <title>YIM 75507 draft genome.</title>
        <authorList>
            <person name="Tang S."/>
            <person name="Feng Y."/>
        </authorList>
    </citation>
    <scope>NUCLEOTIDE SEQUENCE [LARGE SCALE GENOMIC DNA]</scope>
    <source>
        <strain evidence="2 3">YIM 75507</strain>
    </source>
</reference>
<proteinExistence type="predicted"/>
<evidence type="ECO:0000256" key="1">
    <source>
        <dbReference type="SAM" id="MobiDB-lite"/>
    </source>
</evidence>
<sequence length="83" mass="8525">MAGGAGEPGRREVVQQGVDGRCPAAGRPSDRAADPDEVVDAPADPDDVVDAPSDPEEVVDVPAGQFLFIVPRWRHVAGPSAPG</sequence>
<dbReference type="Proteomes" id="UP000265768">
    <property type="component" value="Unassembled WGS sequence"/>
</dbReference>
<feature type="compositionally biased region" description="Acidic residues" evidence="1">
    <location>
        <begin position="35"/>
        <end position="56"/>
    </location>
</feature>
<feature type="region of interest" description="Disordered" evidence="1">
    <location>
        <begin position="1"/>
        <end position="56"/>
    </location>
</feature>
<dbReference type="AlphaFoldDB" id="A0A3A4BCH2"/>
<evidence type="ECO:0000313" key="3">
    <source>
        <dbReference type="Proteomes" id="UP000265768"/>
    </source>
</evidence>
<evidence type="ECO:0000313" key="2">
    <source>
        <dbReference type="EMBL" id="RJL31898.1"/>
    </source>
</evidence>
<protein>
    <submittedName>
        <fullName evidence="2">Uncharacterized protein</fullName>
    </submittedName>
</protein>
<organism evidence="2 3">
    <name type="scientific">Bailinhaonella thermotolerans</name>
    <dbReference type="NCBI Taxonomy" id="1070861"/>
    <lineage>
        <taxon>Bacteria</taxon>
        <taxon>Bacillati</taxon>
        <taxon>Actinomycetota</taxon>
        <taxon>Actinomycetes</taxon>
        <taxon>Streptosporangiales</taxon>
        <taxon>Streptosporangiaceae</taxon>
        <taxon>Bailinhaonella</taxon>
    </lineage>
</organism>